<evidence type="ECO:0000259" key="1">
    <source>
        <dbReference type="PROSITE" id="PS50093"/>
    </source>
</evidence>
<dbReference type="SUPFAM" id="SSF49299">
    <property type="entry name" value="PKD domain"/>
    <property type="match status" value="1"/>
</dbReference>
<dbReference type="InterPro" id="IPR035986">
    <property type="entry name" value="PKD_dom_sf"/>
</dbReference>
<dbReference type="Gene3D" id="2.60.40.10">
    <property type="entry name" value="Immunoglobulins"/>
    <property type="match status" value="1"/>
</dbReference>
<name>A0A382VD43_9ZZZZ</name>
<feature type="domain" description="PKD" evidence="1">
    <location>
        <begin position="153"/>
        <end position="239"/>
    </location>
</feature>
<dbReference type="EMBL" id="UINC01151032">
    <property type="protein sequence ID" value="SVD44404.1"/>
    <property type="molecule type" value="Genomic_DNA"/>
</dbReference>
<gene>
    <name evidence="2" type="ORF">METZ01_LOCUS397258</name>
</gene>
<dbReference type="Pfam" id="PF18911">
    <property type="entry name" value="PKD_4"/>
    <property type="match status" value="1"/>
</dbReference>
<dbReference type="CDD" id="cd00146">
    <property type="entry name" value="PKD"/>
    <property type="match status" value="1"/>
</dbReference>
<reference evidence="2" key="1">
    <citation type="submission" date="2018-05" db="EMBL/GenBank/DDBJ databases">
        <authorList>
            <person name="Lanie J.A."/>
            <person name="Ng W.-L."/>
            <person name="Kazmierczak K.M."/>
            <person name="Andrzejewski T.M."/>
            <person name="Davidsen T.M."/>
            <person name="Wayne K.J."/>
            <person name="Tettelin H."/>
            <person name="Glass J.I."/>
            <person name="Rusch D."/>
            <person name="Podicherti R."/>
            <person name="Tsui H.-C.T."/>
            <person name="Winkler M.E."/>
        </authorList>
    </citation>
    <scope>NUCLEOTIDE SEQUENCE</scope>
</reference>
<evidence type="ECO:0000313" key="2">
    <source>
        <dbReference type="EMBL" id="SVD44404.1"/>
    </source>
</evidence>
<dbReference type="AlphaFoldDB" id="A0A382VD43"/>
<protein>
    <recommendedName>
        <fullName evidence="1">PKD domain-containing protein</fullName>
    </recommendedName>
</protein>
<feature type="non-terminal residue" evidence="2">
    <location>
        <position position="286"/>
    </location>
</feature>
<dbReference type="SMART" id="SM00089">
    <property type="entry name" value="PKD"/>
    <property type="match status" value="1"/>
</dbReference>
<dbReference type="InterPro" id="IPR000601">
    <property type="entry name" value="PKD_dom"/>
</dbReference>
<proteinExistence type="predicted"/>
<dbReference type="PROSITE" id="PS50093">
    <property type="entry name" value="PKD"/>
    <property type="match status" value="1"/>
</dbReference>
<feature type="non-terminal residue" evidence="2">
    <location>
        <position position="1"/>
    </location>
</feature>
<dbReference type="FunFam" id="2.60.40.10:FF:000270">
    <property type="entry name" value="Cell surface protein"/>
    <property type="match status" value="1"/>
</dbReference>
<dbReference type="InterPro" id="IPR022409">
    <property type="entry name" value="PKD/Chitinase_dom"/>
</dbReference>
<accession>A0A382VD43</accession>
<organism evidence="2">
    <name type="scientific">marine metagenome</name>
    <dbReference type="NCBI Taxonomy" id="408172"/>
    <lineage>
        <taxon>unclassified sequences</taxon>
        <taxon>metagenomes</taxon>
        <taxon>ecological metagenomes</taxon>
    </lineage>
</organism>
<sequence>DLQDTYTEDVDVLGGLVIGPFTFYPNPSSGVFLGQVTIDGAPADSGDVIAAFDSASPNDRDGNCVGAAEVILNSGLAYINFPIYGDDTTTPDVDDGMNLEENFILKLWDSSENDIIIFSTEFDCWYNNNGAPMSGCGGVTEVYNFVTGADQPPVADFSGDPRSGDFPLTVQFMDESTTGSGEITAWVWNFTVGSGIFSGSNAQSPSYDYQVPGVYTVSLTVTDDNGLTSVMTKENYIIVGTEGNDAPVANDINLTILEDTNIPMDELYAENSFDADEGDELTFSAS</sequence>
<dbReference type="InterPro" id="IPR013783">
    <property type="entry name" value="Ig-like_fold"/>
</dbReference>